<feature type="compositionally biased region" description="Basic residues" evidence="1">
    <location>
        <begin position="11"/>
        <end position="21"/>
    </location>
</feature>
<dbReference type="PROSITE" id="PS50157">
    <property type="entry name" value="ZINC_FINGER_C2H2_2"/>
    <property type="match status" value="1"/>
</dbReference>
<dbReference type="PROSITE" id="PS00028">
    <property type="entry name" value="ZINC_FINGER_C2H2_1"/>
    <property type="match status" value="1"/>
</dbReference>
<gene>
    <name evidence="2" type="ORF">AK812_SmicGene24650</name>
</gene>
<dbReference type="Gene3D" id="3.60.10.10">
    <property type="entry name" value="Endonuclease/exonuclease/phosphatase"/>
    <property type="match status" value="1"/>
</dbReference>
<sequence length="2643" mass="289798">MGAGKAPASPRRPRSPRKRGAKGGLGAAPQDYQCLRRSPAPPREPAQTVAQEANPEKAMLQKLMQALGQHQEALPESVRELIAAQGRTEVQDHTKTLHRTVSAQATARRELQKLQQSRVTFLAAWSSYIADLTSLVTKHVEEQSKALAEMDEQETAWGGKLQEATATLAKLASGGVKLETKKAMEVEESEEAAAEMAEAKVDEAIATEQELQARRLLQQQSSLQLVEAWKQAQAKADQDLANHSKKERGSSRTPRREGQPGGAEPGAAEISSSTSSLEMQPVSGTDATFVLPARAQTQALIMQFEQRFHMQLATDTVWDPRIEDLPVSDIDVVPRCPVESNACPAFQISGTLVTGADVFDEAGRQLCVDWQRVDHTDDLQRSDTVQSIFPCLFCTDREGLEPHQTAGSAKSRQAVRAKVKIRFLLPVQTIHFCPTDRLVPLTLPQRAQPNWARTANVQSILRHPPPFPSSCPAKPSTWPAGPGPKVPSGQPSMISDLQAMIASHAPLSPEWIRGPLVHMQPFESRWLSAHFPTDVDRRRFSVMECRLDHLSRGARAEWSLLDYVYAALRTVTYRVKAVWFIVRPIPDLPVPQLVLTAANAPPGFRALPIDLRPLGGLLHTIEVAVPGNLEPLWDALREKGVDPAGRLEQAWRDGLCVFADQLDQPVAALRNTAGPLEWLQLRAANPEEPAGLVVDYLRGAGAVLRVPAPVAPPMQRAPTTRTTTAARPVSFHGQALSVAEIAIQPADLAGVADRATCMSSLPGLRFFLKERMPAQRHYTLFERTGHMHIRPLADNWCLDDLVRDVMTLVPMLRSIHILHSPLDRLPVLQVVATDLGWPQSSAAVPFDLRSVGLSVCTFVIGPGLSQRTLHEVAWDTCANSRSGVPESVPFVDVQGHDGETRNPITEAQYYAPSVPAAWASGSTAQGVITEDSEGSLSPQRAALLPCAPSTTTTTGVVQWAGTRITQQGVDRTAEFLLARHVQLAVFTVHSVEFGPHSPVGAQLADTLAPLLAQVLQRGHGPRLGFLQATRVLPMYEGDSWLVPVMWAERTGAHVHVILDTRCGGGDIQLLTLPIGTTADQVLPFTSQSQGWTLAVNGVGASSLRRPLESGDVLMLSRPGKPVPGFHFGHAVALMAHLRVLTLPIPLVDARPIPQQLTSVQSRDNAVIMREELLRHIYARVHLMGYAGPGLTPVTVMGLGRSCWTITSLVAPTVGYGLDNLIAVALLPTQHQLGAAVYMDPFYTTDPNRTASGDPGCSINVPSLIVFDNQAAADVGFADATPANRSALADVCVAQVHLLRKLGREPLKLHVKSHSRHPFNDFVDILAKSAAGPVPPTGLSRALCEASQDGVLEWLWAACNLHDSLPCVDRSGVICDGPVQQFGQPLDACVPLNPVGDAQTVTFEMTAVTYNCLSLQALHHREHLDKLFFRRGFCAVGLQETRTVVNPRGDSQNFFVLGGSAESGQLGVQLWLAKRTPVARTSRGPVFWEGDSMSVILATPRILVATARAAAQTFGFVVAHAPTGKATTPVRTQWWKDLSSSLWRLPPRCIPFLFIDANAQFEWSPDPPRVDRALDHNAKELANVLAEHKLLASPNVSAKGTRLVTWQGPARLECCLDYVVCAEGFGPAVQAVEAFPEFEGLADHDHFPLQVTFRWSAQAKPPARPLHVDRRAMRTPEGRRIIKRIFDSAPRVPWECDVDTHLTNIWGVHGARRTLFRCRQGTRAAVLSHFFDAWRGREIQPVPIKFRRLHEAFLVRHLRDLSASVRRGTRADRAMAARDAMQTARAKGPDAKYNLIRGILRCGRRYRAPTLQPSIVDADGATVDDPHRELGLHFGKAERASLVDGSQLVPAPIRPPKAPLLAHGDVGVCALARGFGALQPHKATGPSGLPPELYRADPIGAASLHCPLVMKVQLRGVMPGLWRGGHATPIPKPEKPLQSLDGWRSILLTESAVKGLQKALREPLLSCMQAVTKRREGVFLGGHYKYRWRGHKDICSGCMNNVEGLMGHESGHSIGFLNRLSEAVFEDAEDRLTFMSAALGPSLLERHDVPEALRRVIVASLKDTWYTVGRDRKHVFATRTGTCPGSPIADVAFQVLFAEAIDRVEQILRDFAHDSPRSTDGEYTPAPSWMMGLEIKLSRGKTELMPIFYGKGSRQARQRWLIDEGAGLNVELAPDHHVRVGMTGHYIHLGARLDISGRDSQTVRHRACLMRDMIKPLRRLLRSPDLAEGEKIDMIVSMPHARLRHGSGFWKLSTERERASYHAAYYEAPRRLFRLVTALSTQGVSDDDVSLILGIPRAQETRNADVLRQLGWVLAAQQPRLQCLWLDSEWGKVARLATQHVAAKLGLTFEPAWNSLLQDPSLASRWARRYLRTCVAGRPPSQAQRRAELTAMQAARDAGVIFGRLKPDKLPLVEGATCASCGEVFRTKAAMAAHCSKVHHATAPASQHAKGTSCAVCMKEFWTQDRLKLHLRKTPACLNVIAEADLNVEASVEGHSRQCQWLPATKLVGPQPWWASLRPSASTDPPPMLTEAWHPYFRKFQQGVCSDRSQLSQAVREIVEHRVFACISHDDLPLCAAAFSASHRDLLNLLVTVGHCSPAPSAVTIFDGAWSASIFGERVVVRPVAFTGWAKLSQQLPTEWTVPE</sequence>
<feature type="region of interest" description="Disordered" evidence="1">
    <location>
        <begin position="1"/>
        <end position="53"/>
    </location>
</feature>
<proteinExistence type="predicted"/>
<dbReference type="SUPFAM" id="SSF56219">
    <property type="entry name" value="DNase I-like"/>
    <property type="match status" value="1"/>
</dbReference>
<dbReference type="InterPro" id="IPR013087">
    <property type="entry name" value="Znf_C2H2_type"/>
</dbReference>
<evidence type="ECO:0000313" key="2">
    <source>
        <dbReference type="EMBL" id="OLP93446.1"/>
    </source>
</evidence>
<evidence type="ECO:0000256" key="1">
    <source>
        <dbReference type="SAM" id="MobiDB-lite"/>
    </source>
</evidence>
<reference evidence="2 3" key="1">
    <citation type="submission" date="2016-02" db="EMBL/GenBank/DDBJ databases">
        <title>Genome analysis of coral dinoflagellate symbionts highlights evolutionary adaptations to a symbiotic lifestyle.</title>
        <authorList>
            <person name="Aranda M."/>
            <person name="Li Y."/>
            <person name="Liew Y.J."/>
            <person name="Baumgarten S."/>
            <person name="Simakov O."/>
            <person name="Wilson M."/>
            <person name="Piel J."/>
            <person name="Ashoor H."/>
            <person name="Bougouffa S."/>
            <person name="Bajic V.B."/>
            <person name="Ryu T."/>
            <person name="Ravasi T."/>
            <person name="Bayer T."/>
            <person name="Micklem G."/>
            <person name="Kim H."/>
            <person name="Bhak J."/>
            <person name="Lajeunesse T.C."/>
            <person name="Voolstra C.R."/>
        </authorList>
    </citation>
    <scope>NUCLEOTIDE SEQUENCE [LARGE SCALE GENOMIC DNA]</scope>
    <source>
        <strain evidence="2 3">CCMP2467</strain>
    </source>
</reference>
<evidence type="ECO:0000313" key="3">
    <source>
        <dbReference type="Proteomes" id="UP000186817"/>
    </source>
</evidence>
<name>A0A1Q9DE00_SYMMI</name>
<feature type="compositionally biased region" description="Polar residues" evidence="1">
    <location>
        <begin position="270"/>
        <end position="281"/>
    </location>
</feature>
<keyword evidence="3" id="KW-1185">Reference proteome</keyword>
<dbReference type="Gene3D" id="3.30.160.60">
    <property type="entry name" value="Classic Zinc Finger"/>
    <property type="match status" value="1"/>
</dbReference>
<comment type="caution">
    <text evidence="2">The sequence shown here is derived from an EMBL/GenBank/DDBJ whole genome shotgun (WGS) entry which is preliminary data.</text>
</comment>
<dbReference type="OrthoDB" id="8067603at2759"/>
<dbReference type="EMBL" id="LSRX01000580">
    <property type="protein sequence ID" value="OLP93446.1"/>
    <property type="molecule type" value="Genomic_DNA"/>
</dbReference>
<dbReference type="InterPro" id="IPR036691">
    <property type="entry name" value="Endo/exonu/phosph_ase_sf"/>
</dbReference>
<dbReference type="Proteomes" id="UP000186817">
    <property type="component" value="Unassembled WGS sequence"/>
</dbReference>
<accession>A0A1Q9DE00</accession>
<feature type="region of interest" description="Disordered" evidence="1">
    <location>
        <begin position="236"/>
        <end position="281"/>
    </location>
</feature>
<feature type="compositionally biased region" description="Basic and acidic residues" evidence="1">
    <location>
        <begin position="236"/>
        <end position="258"/>
    </location>
</feature>
<organism evidence="2 3">
    <name type="scientific">Symbiodinium microadriaticum</name>
    <name type="common">Dinoflagellate</name>
    <name type="synonym">Zooxanthella microadriatica</name>
    <dbReference type="NCBI Taxonomy" id="2951"/>
    <lineage>
        <taxon>Eukaryota</taxon>
        <taxon>Sar</taxon>
        <taxon>Alveolata</taxon>
        <taxon>Dinophyceae</taxon>
        <taxon>Suessiales</taxon>
        <taxon>Symbiodiniaceae</taxon>
        <taxon>Symbiodinium</taxon>
    </lineage>
</organism>
<protein>
    <submittedName>
        <fullName evidence="2">Uncharacterized protein</fullName>
    </submittedName>
</protein>